<accession>K9YUK0</accession>
<dbReference type="KEGG" id="dsl:Dacsa_1926"/>
<organism evidence="1 2">
    <name type="scientific">Dactylococcopsis salina (strain PCC 8305)</name>
    <name type="common">Myxobactron salinum</name>
    <dbReference type="NCBI Taxonomy" id="13035"/>
    <lineage>
        <taxon>Bacteria</taxon>
        <taxon>Bacillati</taxon>
        <taxon>Cyanobacteriota</taxon>
        <taxon>Cyanophyceae</taxon>
        <taxon>Nodosilineales</taxon>
        <taxon>Cymatolegaceae</taxon>
        <taxon>Dactylococcopsis</taxon>
    </lineage>
</organism>
<dbReference type="AlphaFoldDB" id="K9YUK0"/>
<dbReference type="Proteomes" id="UP000010482">
    <property type="component" value="Chromosome"/>
</dbReference>
<protein>
    <submittedName>
        <fullName evidence="1">Uncharacterized protein</fullName>
    </submittedName>
</protein>
<gene>
    <name evidence="1" type="ORF">Dacsa_1926</name>
</gene>
<evidence type="ECO:0000313" key="1">
    <source>
        <dbReference type="EMBL" id="AFZ50579.1"/>
    </source>
</evidence>
<dbReference type="HOGENOM" id="CLU_3364549_0_0_3"/>
<keyword evidence="2" id="KW-1185">Reference proteome</keyword>
<evidence type="ECO:0000313" key="2">
    <source>
        <dbReference type="Proteomes" id="UP000010482"/>
    </source>
</evidence>
<reference evidence="1" key="1">
    <citation type="submission" date="2012-04" db="EMBL/GenBank/DDBJ databases">
        <title>Finished genome of Dactylococcopsis salina PCC 8305.</title>
        <authorList>
            <consortium name="US DOE Joint Genome Institute"/>
            <person name="Gugger M."/>
            <person name="Coursin T."/>
            <person name="Rippka R."/>
            <person name="Tandeau De Marsac N."/>
            <person name="Huntemann M."/>
            <person name="Wei C.-L."/>
            <person name="Han J."/>
            <person name="Detter J.C."/>
            <person name="Han C."/>
            <person name="Tapia R."/>
            <person name="Daligault H."/>
            <person name="Chen A."/>
            <person name="Krypides N."/>
            <person name="Mavromatis K."/>
            <person name="Markowitz V."/>
            <person name="Szeto E."/>
            <person name="Ivanova N."/>
            <person name="Ovchinnikova G."/>
            <person name="Pagani I."/>
            <person name="Pati A."/>
            <person name="Goodwin L."/>
            <person name="Peters L."/>
            <person name="Pitluck S."/>
            <person name="Woyke T."/>
            <person name="Kerfeld C."/>
        </authorList>
    </citation>
    <scope>NUCLEOTIDE SEQUENCE [LARGE SCALE GENOMIC DNA]</scope>
    <source>
        <strain evidence="1">PCC 8305</strain>
    </source>
</reference>
<dbReference type="EMBL" id="CP003944">
    <property type="protein sequence ID" value="AFZ50579.1"/>
    <property type="molecule type" value="Genomic_DNA"/>
</dbReference>
<proteinExistence type="predicted"/>
<sequence>MERLHAKPNTNYKQLPEPDIRFQILPLTSYLLPLA</sequence>
<name>K9YUK0_DACS8</name>